<dbReference type="SMART" id="SM00355">
    <property type="entry name" value="ZnF_C2H2"/>
    <property type="match status" value="17"/>
</dbReference>
<feature type="domain" description="C2H2-type" evidence="9">
    <location>
        <begin position="1449"/>
        <end position="1477"/>
    </location>
</feature>
<dbReference type="InterPro" id="IPR013087">
    <property type="entry name" value="Znf_C2H2_type"/>
</dbReference>
<gene>
    <name evidence="10" type="ORF">BOX15_Mlig009781g1</name>
</gene>
<evidence type="ECO:0000256" key="3">
    <source>
        <dbReference type="ARBA" id="ARBA00022737"/>
    </source>
</evidence>
<dbReference type="GO" id="GO:0008270">
    <property type="term" value="F:zinc ion binding"/>
    <property type="evidence" value="ECO:0007669"/>
    <property type="project" value="UniProtKB-KW"/>
</dbReference>
<feature type="region of interest" description="Disordered" evidence="8">
    <location>
        <begin position="595"/>
        <end position="642"/>
    </location>
</feature>
<feature type="region of interest" description="Disordered" evidence="8">
    <location>
        <begin position="82"/>
        <end position="137"/>
    </location>
</feature>
<evidence type="ECO:0000313" key="10">
    <source>
        <dbReference type="EMBL" id="PAA94006.1"/>
    </source>
</evidence>
<dbReference type="PANTHER" id="PTHR24406">
    <property type="entry name" value="TRANSCRIPTIONAL REPRESSOR CTCFL-RELATED"/>
    <property type="match status" value="1"/>
</dbReference>
<dbReference type="Proteomes" id="UP000215902">
    <property type="component" value="Unassembled WGS sequence"/>
</dbReference>
<feature type="domain" description="C2H2-type" evidence="9">
    <location>
        <begin position="1022"/>
        <end position="1049"/>
    </location>
</feature>
<feature type="domain" description="C2H2-type" evidence="9">
    <location>
        <begin position="1248"/>
        <end position="1271"/>
    </location>
</feature>
<dbReference type="Gene3D" id="3.30.160.60">
    <property type="entry name" value="Classic Zinc Finger"/>
    <property type="match status" value="7"/>
</dbReference>
<dbReference type="InterPro" id="IPR036236">
    <property type="entry name" value="Znf_C2H2_sf"/>
</dbReference>
<keyword evidence="3" id="KW-0677">Repeat</keyword>
<feature type="region of interest" description="Disordered" evidence="8">
    <location>
        <begin position="209"/>
        <end position="278"/>
    </location>
</feature>
<feature type="compositionally biased region" description="Polar residues" evidence="8">
    <location>
        <begin position="604"/>
        <end position="614"/>
    </location>
</feature>
<feature type="domain" description="C2H2-type" evidence="9">
    <location>
        <begin position="1188"/>
        <end position="1210"/>
    </location>
</feature>
<dbReference type="InterPro" id="IPR050888">
    <property type="entry name" value="ZnF_C2H2-type_TF"/>
</dbReference>
<feature type="region of interest" description="Disordered" evidence="8">
    <location>
        <begin position="1212"/>
        <end position="1240"/>
    </location>
</feature>
<feature type="domain" description="C2H2-type" evidence="9">
    <location>
        <begin position="687"/>
        <end position="715"/>
    </location>
</feature>
<dbReference type="STRING" id="282301.A0A267H6W0"/>
<feature type="domain" description="C2H2-type" evidence="9">
    <location>
        <begin position="973"/>
        <end position="995"/>
    </location>
</feature>
<evidence type="ECO:0000313" key="11">
    <source>
        <dbReference type="Proteomes" id="UP000215902"/>
    </source>
</evidence>
<dbReference type="GO" id="GO:0005634">
    <property type="term" value="C:nucleus"/>
    <property type="evidence" value="ECO:0007669"/>
    <property type="project" value="UniProtKB-SubCell"/>
</dbReference>
<evidence type="ECO:0000256" key="6">
    <source>
        <dbReference type="ARBA" id="ARBA00023242"/>
    </source>
</evidence>
<feature type="compositionally biased region" description="Basic and acidic residues" evidence="8">
    <location>
        <begin position="790"/>
        <end position="800"/>
    </location>
</feature>
<reference evidence="10 11" key="1">
    <citation type="submission" date="2017-06" db="EMBL/GenBank/DDBJ databases">
        <title>A platform for efficient transgenesis in Macrostomum lignano, a flatworm model organism for stem cell research.</title>
        <authorList>
            <person name="Berezikov E."/>
        </authorList>
    </citation>
    <scope>NUCLEOTIDE SEQUENCE [LARGE SCALE GENOMIC DNA]</scope>
    <source>
        <strain evidence="10">DV1</strain>
        <tissue evidence="10">Whole organism</tissue>
    </source>
</reference>
<feature type="domain" description="C2H2-type" evidence="9">
    <location>
        <begin position="1095"/>
        <end position="1125"/>
    </location>
</feature>
<feature type="region of interest" description="Disordered" evidence="8">
    <location>
        <begin position="1481"/>
        <end position="1505"/>
    </location>
</feature>
<dbReference type="SUPFAM" id="SSF57667">
    <property type="entry name" value="beta-beta-alpha zinc fingers"/>
    <property type="match status" value="5"/>
</dbReference>
<feature type="domain" description="C2H2-type" evidence="9">
    <location>
        <begin position="941"/>
        <end position="968"/>
    </location>
</feature>
<feature type="compositionally biased region" description="Low complexity" evidence="8">
    <location>
        <begin position="773"/>
        <end position="787"/>
    </location>
</feature>
<dbReference type="Pfam" id="PF00096">
    <property type="entry name" value="zf-C2H2"/>
    <property type="match status" value="2"/>
</dbReference>
<feature type="region of interest" description="Disordered" evidence="8">
    <location>
        <begin position="402"/>
        <end position="432"/>
    </location>
</feature>
<feature type="domain" description="C2H2-type" evidence="9">
    <location>
        <begin position="66"/>
        <end position="94"/>
    </location>
</feature>
<evidence type="ECO:0000259" key="9">
    <source>
        <dbReference type="PROSITE" id="PS50157"/>
    </source>
</evidence>
<dbReference type="OrthoDB" id="10014897at2759"/>
<feature type="compositionally biased region" description="Acidic residues" evidence="8">
    <location>
        <begin position="252"/>
        <end position="275"/>
    </location>
</feature>
<keyword evidence="11" id="KW-1185">Reference proteome</keyword>
<organism evidence="10 11">
    <name type="scientific">Macrostomum lignano</name>
    <dbReference type="NCBI Taxonomy" id="282301"/>
    <lineage>
        <taxon>Eukaryota</taxon>
        <taxon>Metazoa</taxon>
        <taxon>Spiralia</taxon>
        <taxon>Lophotrochozoa</taxon>
        <taxon>Platyhelminthes</taxon>
        <taxon>Rhabditophora</taxon>
        <taxon>Macrostomorpha</taxon>
        <taxon>Macrostomida</taxon>
        <taxon>Macrostomidae</taxon>
        <taxon>Macrostomum</taxon>
    </lineage>
</organism>
<dbReference type="PROSITE" id="PS50157">
    <property type="entry name" value="ZINC_FINGER_C2H2_2"/>
    <property type="match status" value="12"/>
</dbReference>
<protein>
    <recommendedName>
        <fullName evidence="9">C2H2-type domain-containing protein</fullName>
    </recommendedName>
</protein>
<feature type="compositionally biased region" description="Polar residues" evidence="8">
    <location>
        <begin position="821"/>
        <end position="832"/>
    </location>
</feature>
<feature type="region of interest" description="Disordered" evidence="8">
    <location>
        <begin position="1397"/>
        <end position="1436"/>
    </location>
</feature>
<comment type="subcellular location">
    <subcellularLocation>
        <location evidence="1">Nucleus</location>
    </subcellularLocation>
</comment>
<evidence type="ECO:0000256" key="5">
    <source>
        <dbReference type="ARBA" id="ARBA00022833"/>
    </source>
</evidence>
<feature type="region of interest" description="Disordered" evidence="8">
    <location>
        <begin position="464"/>
        <end position="504"/>
    </location>
</feature>
<feature type="region of interest" description="Disordered" evidence="8">
    <location>
        <begin position="773"/>
        <end position="836"/>
    </location>
</feature>
<proteinExistence type="predicted"/>
<feature type="compositionally biased region" description="Acidic residues" evidence="8">
    <location>
        <begin position="232"/>
        <end position="243"/>
    </location>
</feature>
<dbReference type="FunFam" id="3.30.160.60:FF:000110">
    <property type="entry name" value="Zinc finger protein-like"/>
    <property type="match status" value="1"/>
</dbReference>
<keyword evidence="5" id="KW-0862">Zinc</keyword>
<feature type="compositionally biased region" description="Polar residues" evidence="8">
    <location>
        <begin position="412"/>
        <end position="432"/>
    </location>
</feature>
<dbReference type="Pfam" id="PF13912">
    <property type="entry name" value="zf-C2H2_6"/>
    <property type="match status" value="2"/>
</dbReference>
<evidence type="ECO:0000256" key="2">
    <source>
        <dbReference type="ARBA" id="ARBA00022723"/>
    </source>
</evidence>
<feature type="domain" description="C2H2-type" evidence="9">
    <location>
        <begin position="1140"/>
        <end position="1169"/>
    </location>
</feature>
<feature type="compositionally biased region" description="Polar residues" evidence="8">
    <location>
        <begin position="108"/>
        <end position="122"/>
    </location>
</feature>
<feature type="domain" description="C2H2-type" evidence="9">
    <location>
        <begin position="1361"/>
        <end position="1385"/>
    </location>
</feature>
<feature type="compositionally biased region" description="Low complexity" evidence="8">
    <location>
        <begin position="485"/>
        <end position="494"/>
    </location>
</feature>
<sequence>MKRLQRAEARQQFPDFHKTLLLLRVEADFIQRFFELNHSASVLLARRLSAPASSAMNSGGGGSPFYHCQLCTKAYSSEKSLNKHMRKKHGIGRDQQQIHRSPSAKPSKASTEETVQSPSKIQVSRPPKPAPKQSQADEDMAIVCPECGGTIKSKKGVAKHYMCFHNIVYSAWKDGWFGRSVRLMDLTKAMIGRFYASGGGALRESLAKCPDAEPGSVPVEMEDEERSQRPESDEDKETDEAVEADAVQLVVDEGDSAEEDDEEGPLVLDGADEDQQPTSGLWLDRRSVKPAAAVPEAAPIVSISRRRRSKLKTRLAVTSPFFHGKDGKLEFNTNEDPLDINCPFCIVHKTTIKGLAKHCVNHHPEEYSNWKDGSFGNVQLRYIRPSEQQLSDSISCFNSTQVKRNAKKQKQNSETKTQQKQLEQPKQLDSQQRAETLPFSPGLNLINLVPCSVCHKMVRRQSLAGHSATQHPEQSDDPSAGPAISVSKVESSPSSRRKSELMSAFDDDKQANPCPFCGELIFSKGMGKHCIYFHNDQYQEWKAGKFGSVPLRFVPSQIAGTADSDWAVDTSGRASKKRDSTMNTGMSIVFPTSEQAPDSWITEAPSTKTPSGRSVTLRIKPSSADQGASIQHTLESKSSSSPSFVLGVKEGINSQGHEDDDEDGALLIDCDDESADEGDICDEDAAFTCHYCDATFDTSDELKLHFSQKHIEEGAKATFGDQQDSKQATSKQLISSRCHSSGRFICDICHTPYPSKRSLSQHYRIHKFDRLSSSSSALGGATGSSSTEQRSADIDSRSMEPGELASSLARRTSEAHRPTANLDSKSLQNDPSNGDGRLRMSFNADVLDVAALFTAESKVTSLTADCPKCCKTFSDKWLLLDHMTRCFAEPLSRGKLDAKDLAALAGIEDDADTKSSSPPIEKSHFDYESQKMLNENKEEVYKCRFCDRTFKTSSHIRNHEKFCSNDSTTRVVYACEVCKKQFYMKCHLAVHMKVHKMSLENDPESGAISGKADEKSTQPEKFECKQCEKSFSSSANLLKHKVVHTNSSVRCKTCNREFKMACHLARHFCSALLPGSQQPAVEQSETEEMNNEGNYECDLCHRTFQYAGNLTVHKRFCQQHGTDSSAAPVAILLDAEDEGFECGMCNETFRDKLALDVHASTCRLTDCKPAAVVSAVTFADGYARASQFECRRCPAKFFSRSELLDHMRQHGYTAGDATESKKPAPQQPPPAKKSRLHHSSNAESPLRFQCDLCSSQFSSSLGLVVHKSKCHPDVYGPGHRQRELQQKRKSKNRLIAQILQMPDQRKSVAAGAASQAQAKFTPRVASSAAAQLVITKSGSSKSKPQAPVLPPPGPPLLSLPNRCLHCPRAFLTLSKLNEHLANVHSKAPVGKPADVAEMSSKVDNDSASPPGGLVLDINSDADHNNSEGTANRPDNDAVLEDAFSAADAYLCTECEKSFPSLDLLGRHLSSAHEIQELYKSRTSVAHSGARKRKSVPMATSYSGTG</sequence>
<feature type="compositionally biased region" description="Polar residues" evidence="8">
    <location>
        <begin position="623"/>
        <end position="642"/>
    </location>
</feature>
<feature type="domain" description="C2H2-type" evidence="9">
    <location>
        <begin position="744"/>
        <end position="771"/>
    </location>
</feature>
<keyword evidence="4 7" id="KW-0863">Zinc-finger</keyword>
<keyword evidence="2" id="KW-0479">Metal-binding</keyword>
<evidence type="ECO:0000256" key="1">
    <source>
        <dbReference type="ARBA" id="ARBA00004123"/>
    </source>
</evidence>
<name>A0A267H6W0_9PLAT</name>
<evidence type="ECO:0000256" key="4">
    <source>
        <dbReference type="ARBA" id="ARBA00022771"/>
    </source>
</evidence>
<accession>A0A267H6W0</accession>
<comment type="caution">
    <text evidence="10">The sequence shown here is derived from an EMBL/GenBank/DDBJ whole genome shotgun (WGS) entry which is preliminary data.</text>
</comment>
<evidence type="ECO:0000256" key="8">
    <source>
        <dbReference type="SAM" id="MobiDB-lite"/>
    </source>
</evidence>
<keyword evidence="6" id="KW-0539">Nucleus</keyword>
<evidence type="ECO:0000256" key="7">
    <source>
        <dbReference type="PROSITE-ProRule" id="PRU00042"/>
    </source>
</evidence>
<dbReference type="PROSITE" id="PS00028">
    <property type="entry name" value="ZINC_FINGER_C2H2_1"/>
    <property type="match status" value="10"/>
</dbReference>
<dbReference type="EMBL" id="NIVC01000019">
    <property type="protein sequence ID" value="PAA94006.1"/>
    <property type="molecule type" value="Genomic_DNA"/>
</dbReference>